<keyword evidence="5 7" id="KW-0645">Protease</keyword>
<dbReference type="InterPro" id="IPR001969">
    <property type="entry name" value="Aspartic_peptidase_AS"/>
</dbReference>
<evidence type="ECO:0000313" key="8">
    <source>
        <dbReference type="Proteomes" id="UP001221757"/>
    </source>
</evidence>
<evidence type="ECO:0000313" key="7">
    <source>
        <dbReference type="EMBL" id="KAJ7705967.1"/>
    </source>
</evidence>
<dbReference type="GO" id="GO:0006508">
    <property type="term" value="P:proteolysis"/>
    <property type="evidence" value="ECO:0007669"/>
    <property type="project" value="UniProtKB-KW"/>
</dbReference>
<keyword evidence="5" id="KW-0378">Hydrolase</keyword>
<sequence>MLNKSCALLKRTALTTPAGVFDKNKAIAATVMTKNKHRQNLINLQKHKGPAAFNPWAGTISIGTPPQNFTIDFDTGSADLWVPSAACNSTTCALKSKFNASSSTTARVQPGSFEIEYGDGSTVSGSVYTRLTYFTVIIAGVHATDQFFSPVTTLSPGFQGDPIDGILGLAFPSISNLGQSPFFNTAAHNGSLRTNSFGLFLAENGSELYLGGTNPNLYNNGTLEFHTINSTSGFWQIPGASVKFNSTTAVSNFPTIIDSGTTIMYGPPAAVKALYAKIPGTAVYDAADGFYTFPCSAVPNIAFNWGGRDWNITAANFNMGQTAEGSPNCVGALAGEDFGLGANVWLLGDRCSLFSFARSTVADRLISFMKNVYTAFDFNRSAVGFAALV</sequence>
<name>A0AAD7GV74_MYCRO</name>
<organism evidence="7 8">
    <name type="scientific">Mycena rosella</name>
    <name type="common">Pink bonnet</name>
    <name type="synonym">Agaricus rosellus</name>
    <dbReference type="NCBI Taxonomy" id="1033263"/>
    <lineage>
        <taxon>Eukaryota</taxon>
        <taxon>Fungi</taxon>
        <taxon>Dikarya</taxon>
        <taxon>Basidiomycota</taxon>
        <taxon>Agaricomycotina</taxon>
        <taxon>Agaricomycetes</taxon>
        <taxon>Agaricomycetidae</taxon>
        <taxon>Agaricales</taxon>
        <taxon>Marasmiineae</taxon>
        <taxon>Mycenaceae</taxon>
        <taxon>Mycena</taxon>
    </lineage>
</organism>
<feature type="active site" evidence="3">
    <location>
        <position position="258"/>
    </location>
</feature>
<dbReference type="PRINTS" id="PR00792">
    <property type="entry name" value="PEPSIN"/>
</dbReference>
<dbReference type="InterPro" id="IPR034164">
    <property type="entry name" value="Pepsin-like_dom"/>
</dbReference>
<keyword evidence="4" id="KW-1015">Disulfide bond</keyword>
<dbReference type="GO" id="GO:0004190">
    <property type="term" value="F:aspartic-type endopeptidase activity"/>
    <property type="evidence" value="ECO:0007669"/>
    <property type="project" value="UniProtKB-KW"/>
</dbReference>
<dbReference type="Proteomes" id="UP001221757">
    <property type="component" value="Unassembled WGS sequence"/>
</dbReference>
<evidence type="ECO:0000256" key="4">
    <source>
        <dbReference type="PIRSR" id="PIRSR601461-2"/>
    </source>
</evidence>
<protein>
    <submittedName>
        <fullName evidence="7">Aspartic protease</fullName>
    </submittedName>
</protein>
<feature type="domain" description="Peptidase A1" evidence="6">
    <location>
        <begin position="56"/>
        <end position="386"/>
    </location>
</feature>
<dbReference type="Pfam" id="PF00026">
    <property type="entry name" value="Asp"/>
    <property type="match status" value="1"/>
</dbReference>
<dbReference type="SUPFAM" id="SSF50630">
    <property type="entry name" value="Acid proteases"/>
    <property type="match status" value="1"/>
</dbReference>
<dbReference type="AlphaFoldDB" id="A0AAD7GV74"/>
<evidence type="ECO:0000256" key="1">
    <source>
        <dbReference type="ARBA" id="ARBA00007447"/>
    </source>
</evidence>
<dbReference type="InterPro" id="IPR021109">
    <property type="entry name" value="Peptidase_aspartic_dom_sf"/>
</dbReference>
<keyword evidence="2 5" id="KW-0064">Aspartyl protease</keyword>
<evidence type="ECO:0000256" key="5">
    <source>
        <dbReference type="RuleBase" id="RU000454"/>
    </source>
</evidence>
<evidence type="ECO:0000259" key="6">
    <source>
        <dbReference type="PROSITE" id="PS51767"/>
    </source>
</evidence>
<dbReference type="PROSITE" id="PS00141">
    <property type="entry name" value="ASP_PROTEASE"/>
    <property type="match status" value="1"/>
</dbReference>
<dbReference type="InterPro" id="IPR001461">
    <property type="entry name" value="Aspartic_peptidase_A1"/>
</dbReference>
<comment type="similarity">
    <text evidence="1 5">Belongs to the peptidase A1 family.</text>
</comment>
<dbReference type="PROSITE" id="PS51767">
    <property type="entry name" value="PEPTIDASE_A1"/>
    <property type="match status" value="1"/>
</dbReference>
<dbReference type="PANTHER" id="PTHR47966:SF51">
    <property type="entry name" value="BETA-SITE APP-CLEAVING ENZYME, ISOFORM A-RELATED"/>
    <property type="match status" value="1"/>
</dbReference>
<dbReference type="Gene3D" id="2.40.70.10">
    <property type="entry name" value="Acid Proteases"/>
    <property type="match status" value="2"/>
</dbReference>
<evidence type="ECO:0000256" key="3">
    <source>
        <dbReference type="PIRSR" id="PIRSR601461-1"/>
    </source>
</evidence>
<feature type="disulfide bond" evidence="4">
    <location>
        <begin position="87"/>
        <end position="92"/>
    </location>
</feature>
<dbReference type="PANTHER" id="PTHR47966">
    <property type="entry name" value="BETA-SITE APP-CLEAVING ENZYME, ISOFORM A-RELATED"/>
    <property type="match status" value="1"/>
</dbReference>
<dbReference type="InterPro" id="IPR033121">
    <property type="entry name" value="PEPTIDASE_A1"/>
</dbReference>
<gene>
    <name evidence="7" type="ORF">B0H17DRAFT_1156398</name>
</gene>
<feature type="active site" evidence="3">
    <location>
        <position position="74"/>
    </location>
</feature>
<reference evidence="7" key="1">
    <citation type="submission" date="2023-03" db="EMBL/GenBank/DDBJ databases">
        <title>Massive genome expansion in bonnet fungi (Mycena s.s.) driven by repeated elements and novel gene families across ecological guilds.</title>
        <authorList>
            <consortium name="Lawrence Berkeley National Laboratory"/>
            <person name="Harder C.B."/>
            <person name="Miyauchi S."/>
            <person name="Viragh M."/>
            <person name="Kuo A."/>
            <person name="Thoen E."/>
            <person name="Andreopoulos B."/>
            <person name="Lu D."/>
            <person name="Skrede I."/>
            <person name="Drula E."/>
            <person name="Henrissat B."/>
            <person name="Morin E."/>
            <person name="Kohler A."/>
            <person name="Barry K."/>
            <person name="LaButti K."/>
            <person name="Morin E."/>
            <person name="Salamov A."/>
            <person name="Lipzen A."/>
            <person name="Mereny Z."/>
            <person name="Hegedus B."/>
            <person name="Baldrian P."/>
            <person name="Stursova M."/>
            <person name="Weitz H."/>
            <person name="Taylor A."/>
            <person name="Grigoriev I.V."/>
            <person name="Nagy L.G."/>
            <person name="Martin F."/>
            <person name="Kauserud H."/>
        </authorList>
    </citation>
    <scope>NUCLEOTIDE SEQUENCE</scope>
    <source>
        <strain evidence="7">CBHHK067</strain>
    </source>
</reference>
<dbReference type="EMBL" id="JARKIE010000007">
    <property type="protein sequence ID" value="KAJ7705967.1"/>
    <property type="molecule type" value="Genomic_DNA"/>
</dbReference>
<accession>A0AAD7GV74</accession>
<dbReference type="CDD" id="cd05471">
    <property type="entry name" value="pepsin_like"/>
    <property type="match status" value="1"/>
</dbReference>
<keyword evidence="8" id="KW-1185">Reference proteome</keyword>
<dbReference type="FunFam" id="2.40.70.10:FF:000008">
    <property type="entry name" value="Cathepsin D"/>
    <property type="match status" value="1"/>
</dbReference>
<evidence type="ECO:0000256" key="2">
    <source>
        <dbReference type="ARBA" id="ARBA00022750"/>
    </source>
</evidence>
<comment type="caution">
    <text evidence="7">The sequence shown here is derived from an EMBL/GenBank/DDBJ whole genome shotgun (WGS) entry which is preliminary data.</text>
</comment>
<proteinExistence type="inferred from homology"/>